<name>F6W1M8_XENTR</name>
<dbReference type="GO" id="GO:0005524">
    <property type="term" value="F:ATP binding"/>
    <property type="evidence" value="ECO:0007669"/>
    <property type="project" value="InterPro"/>
</dbReference>
<comment type="subcellular location">
    <subcellularLocation>
        <location evidence="1">Chromosome</location>
    </subcellularLocation>
</comment>
<sequence length="1990" mass="224646">MERGRQGPDSGAGSYKGRMVTLFDRRLEQTQCCEEKTLSVYGGGYAEFRADMCQAFGIDPEDQFVITTTDRKQVTHTNFDLIVQDGITLYLLQSPNQSLFSPTKEKIDFLPHYDTLVKSGMYDYYASEGQNPLPFALAELIDNSLSASAQNSGIRNIQIKLLFDEAQGKPAVVVTDNGKGMNSTQLKNWAIYRLSKFTRGAAALSQGGSYVRPPHVPRSLNSDISYFGVGGKQAVFFVGQSARIITKTADSQDVHEFVLSKEDFEKKEKNKEDIYSGFIRNRKPADSTHVTEDERFLHNLIMEEDGKNQFTAVVITGVQTVHVQFLKNYYHLWSRQLAHIYHYYLHGPKGNYFNNRKSSSLPSTNLDIELSLFEKGKSPKIVNLREIKDDMQTLYINTAADTFEFKALVEGEGVVEGVIRYHPFLYHQETYPEDPYKTTRSSFEADYDDDCFIVEKEARGKRPIFECFWNGRLIPYTTVEDFDWCAPPKKRGLCPPECYNRISGVLFTNDKFQVSTNKLTFLDLGLKLQDKNTLFTRILKGQEQRMKIDREFAFWVKECHEKYDKQIKYIGFKGTITRTDIASKRMQSPWATYSSIEWDRKTYKAGQLVKTVKTVPVVYGSINRFLLYGDYESDIYATGGEVEISLEPKELYDEIKCVPISKIDRNATLSIIKKYLEDEMTRFPDTLAVTWPEGDSLEENDVIYAGSPIGPLRIEILNKKGEPMQKLPGTGHAASKKLLVEMKVLINSSNGDKEIISHISQHGGKWPYWFKKMENITKLGNYTLKLQVVLNESNADTYAEKPLPCKNIKFKIVEGKPVGFSVGVMDPPFRVGIPFNIPLSLLDEFGHSTSPVTDIKPLLEASGLTMQYEDLSTESGLIIKGVVAKGPVNNCQGKNFMLKVVLPGLKEDFQIIKIRLLPGPPKSIKVVPDKDVVVVDNGIPVCFHVEVLDEAGNVTTQPKLVAECKFTGAENLPTYTLDCSNSGTGKLTGPALRVQNIKKAHILTAKIELPCCKDVPAVERSLKLEPSTHVAKLDILSVDGEKAIQIKHQDEIEWIAGDTMQNLILQMYDEADRNVTITSELAEKIKVNWTPNVNKENLIKGLLPDVEVATLVKDIRYCQVSYHDDHVSLESAFTVKPLPDEPKHLKCKLTGTNTLQMGQELKSEIVLMLVDQYGNQVQSLPSSCIQSLGVSGNTLVKSSLKITYQEDTHSMIVAGIKFSVGPPGDKELCFAWRSFSSYLKLYLIAGPPAKLDLLDWPKSEPFTVISGKQMETPLIVQLCDEWGFQSPMPNVKIALIKDSVLKMSPQNQQQKTNKDGQLNMGMLTFSAPKGEYSIVIKALQSKTQVENYTLKLTVLPDPDKPARVKFRFDQEAELRAGSIFPEFVVNVVSEEDTIIKKLNPANCSMKIWKDPSSGGKPPAGVTPMFCSKFRDGDKEGWFYFRDKMIPDRVGKYCIQFAFVAEKNMTLYSEQITVDVTPNKPVKLVPHPLPPTPTVSNVKAEASRTLVKNLWLKIVDEHNNLAGSNLNGKITAKIICASEDITEIPQFESKDDIIEFPFRKGSAEISGLILSENTTGKDSTEYKIMFTLLSPTIETKEIEPYYLTFIFYNDFEKQQQMASLTKEKDQLSQTVKAYRCLFDTSKQLIGEIRCQANEAKAKEIHFKNELKKFKIEVSRNNEIEYIESLIKAKSSEREVIFHKPRRTCSLTPYSKRSADILGKIAHLALIEDNEAAKVISWHMASDMDCVVTLTTEAARQIYKESQGHQQVLPLDSVYKKNLQWGRQLPHIRNGKSCFKALGNPVFARDLLVFEKEYTEHCQIVFGMLLGDAIILDNLESANHYRKQLVQFTFCPTLLTREGDRIRSNGKFGGLQNKAPPLDKLRGMVFGAPLPKEYDTIGTVIDLLEQLRSTMYKTKSVNIELDNELQILNSPDMLNKKAELDLQEKQLKVIEQKLGLTPKNQGTRSANKPSEHDMSDCPIPSKRSKRENVKRK</sequence>
<dbReference type="InterPro" id="IPR058614">
    <property type="entry name" value="Ig_SMCHD1_5th"/>
</dbReference>
<dbReference type="Proteomes" id="UP000008143">
    <property type="component" value="Chromosome 6"/>
</dbReference>
<dbReference type="InterPro" id="IPR038892">
    <property type="entry name" value="SMCHD1"/>
</dbReference>
<dbReference type="DNASU" id="613097"/>
<dbReference type="ExpressionAtlas" id="F6W1M8">
    <property type="expression patterns" value="differential"/>
</dbReference>
<dbReference type="SUPFAM" id="SSF75553">
    <property type="entry name" value="Smc hinge domain"/>
    <property type="match status" value="1"/>
</dbReference>
<gene>
    <name evidence="5 7 8" type="primary">smchd1</name>
</gene>
<evidence type="ECO:0000313" key="5">
    <source>
        <dbReference type="Ensembl" id="ENSXETP00000003388"/>
    </source>
</evidence>
<dbReference type="InterPro" id="IPR058617">
    <property type="entry name" value="Ig_SMCHD1_7th"/>
</dbReference>
<evidence type="ECO:0000256" key="3">
    <source>
        <dbReference type="SAM" id="MobiDB-lite"/>
    </source>
</evidence>
<feature type="domain" description="SMC hinge" evidence="4">
    <location>
        <begin position="1713"/>
        <end position="1840"/>
    </location>
</feature>
<dbReference type="Pfam" id="PF26197">
    <property type="entry name" value="Ig_SMCHD1_5th"/>
    <property type="match status" value="1"/>
</dbReference>
<dbReference type="GO" id="GO:0006302">
    <property type="term" value="P:double-strand break repair"/>
    <property type="evidence" value="ECO:0007669"/>
    <property type="project" value="InterPro"/>
</dbReference>
<dbReference type="Pfam" id="PF13589">
    <property type="entry name" value="HATPase_c_3"/>
    <property type="match status" value="1"/>
</dbReference>
<dbReference type="PANTHER" id="PTHR22640:SF2">
    <property type="entry name" value="STRUCTURAL MAINTENANCE OF CHROMOSOMES FLEXIBLE HINGE DOMAIN-CONTAINING PROTEIN 1"/>
    <property type="match status" value="1"/>
</dbReference>
<feature type="compositionally biased region" description="Basic residues" evidence="3">
    <location>
        <begin position="1980"/>
        <end position="1990"/>
    </location>
</feature>
<reference evidence="5" key="1">
    <citation type="journal article" date="2010" name="Science">
        <title>The genome of the Western clawed frog Xenopus tropicalis.</title>
        <authorList>
            <person name="Hellsten U."/>
            <person name="Harland R.M."/>
            <person name="Gilchrist M.J."/>
            <person name="Hendrix D."/>
            <person name="Jurka J."/>
            <person name="Kapitonov V."/>
            <person name="Ovcharenko I."/>
            <person name="Putnam N.H."/>
            <person name="Shu S."/>
            <person name="Taher L."/>
            <person name="Blitz I.L."/>
            <person name="Blumberg B."/>
            <person name="Dichmann D.S."/>
            <person name="Dubchak I."/>
            <person name="Amaya E."/>
            <person name="Detter J.C."/>
            <person name="Fletcher R."/>
            <person name="Gerhard D.S."/>
            <person name="Goodstein D."/>
            <person name="Graves T."/>
            <person name="Grigoriev I.V."/>
            <person name="Grimwood J."/>
            <person name="Kawashima T."/>
            <person name="Lindquist E."/>
            <person name="Lucas S.M."/>
            <person name="Mead P.E."/>
            <person name="Mitros T."/>
            <person name="Ogino H."/>
            <person name="Ohta Y."/>
            <person name="Poliakov A.V."/>
            <person name="Pollet N."/>
            <person name="Robert J."/>
            <person name="Salamov A."/>
            <person name="Sater A.K."/>
            <person name="Schmutz J."/>
            <person name="Terry A."/>
            <person name="Vize P.D."/>
            <person name="Warren W.C."/>
            <person name="Wells D."/>
            <person name="Wills A."/>
            <person name="Wilson R.K."/>
            <person name="Zimmerman L.B."/>
            <person name="Zorn A.M."/>
            <person name="Grainger R."/>
            <person name="Grammer T."/>
            <person name="Khokha M.K."/>
            <person name="Richardson P.M."/>
            <person name="Rokhsar D.S."/>
        </authorList>
    </citation>
    <scope>NUCLEOTIDE SEQUENCE [LARGE SCALE GENOMIC DNA]</scope>
    <source>
        <strain evidence="5">Nigerian</strain>
    </source>
</reference>
<dbReference type="Pfam" id="PF26195">
    <property type="entry name" value="Ig_SMCHD1_2nd"/>
    <property type="match status" value="1"/>
</dbReference>
<dbReference type="eggNOG" id="ENOG502QREW">
    <property type="taxonomic scope" value="Eukaryota"/>
</dbReference>
<evidence type="ECO:0000256" key="2">
    <source>
        <dbReference type="ARBA" id="ARBA00022454"/>
    </source>
</evidence>
<dbReference type="Pfam" id="PF26194">
    <property type="entry name" value="Ig_SMCHD1_1st"/>
    <property type="match status" value="1"/>
</dbReference>
<proteinExistence type="predicted"/>
<dbReference type="Pfam" id="PF26198">
    <property type="entry name" value="Ig_SMCHD1_6th"/>
    <property type="match status" value="1"/>
</dbReference>
<reference evidence="7" key="3">
    <citation type="submission" date="2025-04" db="UniProtKB">
        <authorList>
            <consortium name="RefSeq"/>
        </authorList>
    </citation>
    <scope>IDENTIFICATION</scope>
    <source>
        <strain evidence="7">Nigerian</strain>
        <tissue evidence="7">Liver and blood</tissue>
    </source>
</reference>
<dbReference type="AGR" id="Xenbase:XB-GENE-968672"/>
<dbReference type="InterPro" id="IPR036277">
    <property type="entry name" value="SMC_hinge_sf"/>
</dbReference>
<dbReference type="InterPro" id="IPR055109">
    <property type="entry name" value="SMCHD1_S5"/>
</dbReference>
<dbReference type="InterPro" id="IPR058611">
    <property type="entry name" value="Ig_SMCHD1_1st"/>
</dbReference>
<keyword evidence="2" id="KW-0158">Chromosome</keyword>
<dbReference type="CTD" id="23347"/>
<keyword evidence="6" id="KW-1185">Reference proteome</keyword>
<dbReference type="InterPro" id="IPR058615">
    <property type="entry name" value="Ig_SMCHD1_6th"/>
</dbReference>
<dbReference type="Pfam" id="PF26196">
    <property type="entry name" value="Ig_SMCHD1_4th"/>
    <property type="match status" value="1"/>
</dbReference>
<reference evidence="5" key="2">
    <citation type="submission" date="2011-06" db="UniProtKB">
        <authorList>
            <consortium name="Ensembl"/>
        </authorList>
    </citation>
    <scope>IDENTIFICATION</scope>
</reference>
<dbReference type="OrthoDB" id="10036779at2759"/>
<evidence type="ECO:0000313" key="8">
    <source>
        <dbReference type="Xenbase" id="XB-GENE-968672"/>
    </source>
</evidence>
<dbReference type="Pfam" id="PF06470">
    <property type="entry name" value="SMC_hinge"/>
    <property type="match status" value="1"/>
</dbReference>
<evidence type="ECO:0000313" key="6">
    <source>
        <dbReference type="Proteomes" id="UP000008143"/>
    </source>
</evidence>
<dbReference type="InterPro" id="IPR058612">
    <property type="entry name" value="Ig_SMCHD1_2nd"/>
</dbReference>
<dbReference type="HOGENOM" id="CLU_002288_1_0_1"/>
<dbReference type="OMA" id="PIECFNR"/>
<dbReference type="InterPro" id="IPR058616">
    <property type="entry name" value="Ig_SMCHD1_8th"/>
</dbReference>
<dbReference type="KEGG" id="xtr:100380032"/>
<dbReference type="GeneID" id="100380032"/>
<feature type="region of interest" description="Disordered" evidence="3">
    <location>
        <begin position="1951"/>
        <end position="1990"/>
    </location>
</feature>
<dbReference type="Xenbase" id="XB-GENE-968672">
    <property type="gene designation" value="smchd1"/>
</dbReference>
<dbReference type="InterPro" id="IPR036890">
    <property type="entry name" value="HATPase_C_sf"/>
</dbReference>
<dbReference type="InterPro" id="IPR058613">
    <property type="entry name" value="Ig_SMCHD1_4th"/>
</dbReference>
<dbReference type="SUPFAM" id="SSF55874">
    <property type="entry name" value="ATPase domain of HSP90 chaperone/DNA topoisomerase II/histidine kinase"/>
    <property type="match status" value="1"/>
</dbReference>
<dbReference type="Ensembl" id="ENSXETT00000003388">
    <property type="protein sequence ID" value="ENSXETP00000003388"/>
    <property type="gene ID" value="ENSXETG00000001609"/>
</dbReference>
<dbReference type="RefSeq" id="XP_004915276.2">
    <property type="nucleotide sequence ID" value="XM_004915219.4"/>
</dbReference>
<dbReference type="Pfam" id="PF26199">
    <property type="entry name" value="Ig_SMCHD1_8th"/>
    <property type="match status" value="1"/>
</dbReference>
<feature type="compositionally biased region" description="Polar residues" evidence="3">
    <location>
        <begin position="1956"/>
        <end position="1966"/>
    </location>
</feature>
<dbReference type="Bgee" id="ENSXETG00000001609">
    <property type="expression patterns" value="Expressed in ovary and 15 other cell types or tissues"/>
</dbReference>
<dbReference type="InterPro" id="IPR010935">
    <property type="entry name" value="SMC_hinge"/>
</dbReference>
<protein>
    <submittedName>
        <fullName evidence="5">Structural maintenance of chromosomes flexible hinge domain-containing 1</fullName>
    </submittedName>
    <submittedName>
        <fullName evidence="7">Structural maintenance of chromosomes flexible hinge domain-containing protein 1</fullName>
    </submittedName>
</protein>
<organism evidence="5">
    <name type="scientific">Xenopus tropicalis</name>
    <name type="common">Western clawed frog</name>
    <name type="synonym">Silurana tropicalis</name>
    <dbReference type="NCBI Taxonomy" id="8364"/>
    <lineage>
        <taxon>Eukaryota</taxon>
        <taxon>Metazoa</taxon>
        <taxon>Chordata</taxon>
        <taxon>Craniata</taxon>
        <taxon>Vertebrata</taxon>
        <taxon>Euteleostomi</taxon>
        <taxon>Amphibia</taxon>
        <taxon>Batrachia</taxon>
        <taxon>Anura</taxon>
        <taxon>Pipoidea</taxon>
        <taxon>Pipidae</taxon>
        <taxon>Xenopodinae</taxon>
        <taxon>Xenopus</taxon>
        <taxon>Silurana</taxon>
    </lineage>
</organism>
<dbReference type="GO" id="GO:0051276">
    <property type="term" value="P:chromosome organization"/>
    <property type="evidence" value="ECO:0007669"/>
    <property type="project" value="InterPro"/>
</dbReference>
<dbReference type="SMART" id="SM00968">
    <property type="entry name" value="SMC_hinge"/>
    <property type="match status" value="1"/>
</dbReference>
<dbReference type="GeneTree" id="ENSGT00390000006950"/>
<evidence type="ECO:0000259" key="4">
    <source>
        <dbReference type="SMART" id="SM00968"/>
    </source>
</evidence>
<dbReference type="GO" id="GO:0005694">
    <property type="term" value="C:chromosome"/>
    <property type="evidence" value="ECO:0007669"/>
    <property type="project" value="UniProtKB-SubCell"/>
</dbReference>
<dbReference type="Gene3D" id="3.30.565.10">
    <property type="entry name" value="Histidine kinase-like ATPase, C-terminal domain"/>
    <property type="match status" value="1"/>
</dbReference>
<dbReference type="Pfam" id="PF22899">
    <property type="entry name" value="SMCHD1_S5"/>
    <property type="match status" value="1"/>
</dbReference>
<accession>F6W1M8</accession>
<evidence type="ECO:0000313" key="7">
    <source>
        <dbReference type="RefSeq" id="XP_004915276.2"/>
    </source>
</evidence>
<evidence type="ECO:0000256" key="1">
    <source>
        <dbReference type="ARBA" id="ARBA00004286"/>
    </source>
</evidence>
<dbReference type="Pfam" id="PF26201">
    <property type="entry name" value="Ig_SMCHD1_7th"/>
    <property type="match status" value="1"/>
</dbReference>
<dbReference type="PANTHER" id="PTHR22640">
    <property type="entry name" value="STRUCTURAL MAINTENANCE OF CHROMOSOMES FLEXIBLE HINGE DOMAIN-CONTAINING PROTEIN 1"/>
    <property type="match status" value="1"/>
</dbReference>